<evidence type="ECO:0000313" key="2">
    <source>
        <dbReference type="Proteomes" id="UP001652582"/>
    </source>
</evidence>
<dbReference type="GeneID" id="112048961"/>
<protein>
    <submittedName>
        <fullName evidence="3">Uncharacterized protein LOC112048961</fullName>
    </submittedName>
</protein>
<gene>
    <name evidence="3" type="primary">LOC112048961</name>
</gene>
<evidence type="ECO:0000313" key="3">
    <source>
        <dbReference type="RefSeq" id="XP_023942441.1"/>
    </source>
</evidence>
<reference evidence="3" key="1">
    <citation type="submission" date="2025-08" db="UniProtKB">
        <authorList>
            <consortium name="RefSeq"/>
        </authorList>
    </citation>
    <scope>IDENTIFICATION</scope>
</reference>
<accession>A0A6J1NH78</accession>
<dbReference type="RefSeq" id="XP_023942441.1">
    <property type="nucleotide sequence ID" value="XM_024086673.2"/>
</dbReference>
<feature type="signal peptide" evidence="1">
    <location>
        <begin position="1"/>
        <end position="20"/>
    </location>
</feature>
<sequence>MKKSLVLCIALTALVVLTESKVISKESIKNPCLHKCNDEVARRKRHLPDILNTASNIVDNTLQRTFGFITQLRAQRLNAQRPQIVNIGNGRNNVNHVYMNGGGRPNRWWNY</sequence>
<dbReference type="KEGG" id="bany:112048961"/>
<keyword evidence="2" id="KW-1185">Reference proteome</keyword>
<keyword evidence="1" id="KW-0732">Signal</keyword>
<proteinExistence type="predicted"/>
<feature type="chain" id="PRO_5027016793" evidence="1">
    <location>
        <begin position="21"/>
        <end position="111"/>
    </location>
</feature>
<dbReference type="Proteomes" id="UP001652582">
    <property type="component" value="Chromosome 12"/>
</dbReference>
<organism evidence="2 3">
    <name type="scientific">Bicyclus anynana</name>
    <name type="common">Squinting bush brown butterfly</name>
    <dbReference type="NCBI Taxonomy" id="110368"/>
    <lineage>
        <taxon>Eukaryota</taxon>
        <taxon>Metazoa</taxon>
        <taxon>Ecdysozoa</taxon>
        <taxon>Arthropoda</taxon>
        <taxon>Hexapoda</taxon>
        <taxon>Insecta</taxon>
        <taxon>Pterygota</taxon>
        <taxon>Neoptera</taxon>
        <taxon>Endopterygota</taxon>
        <taxon>Lepidoptera</taxon>
        <taxon>Glossata</taxon>
        <taxon>Ditrysia</taxon>
        <taxon>Papilionoidea</taxon>
        <taxon>Nymphalidae</taxon>
        <taxon>Satyrinae</taxon>
        <taxon>Satyrini</taxon>
        <taxon>Mycalesina</taxon>
        <taxon>Bicyclus</taxon>
    </lineage>
</organism>
<name>A0A6J1NH78_BICAN</name>
<dbReference type="AlphaFoldDB" id="A0A6J1NH78"/>
<evidence type="ECO:0000256" key="1">
    <source>
        <dbReference type="SAM" id="SignalP"/>
    </source>
</evidence>